<dbReference type="InterPro" id="IPR000048">
    <property type="entry name" value="IQ_motif_EF-hand-BS"/>
</dbReference>
<feature type="region of interest" description="Disordered" evidence="1">
    <location>
        <begin position="472"/>
        <end position="605"/>
    </location>
</feature>
<reference evidence="2 3" key="1">
    <citation type="submission" date="2023-03" db="EMBL/GenBank/DDBJ databases">
        <title>Genome sequence of Lichtheimia ornata CBS 291.66.</title>
        <authorList>
            <person name="Mohabir J.T."/>
            <person name="Shea T.P."/>
            <person name="Kurbessoian T."/>
            <person name="Berby B."/>
            <person name="Fontaine J."/>
            <person name="Livny J."/>
            <person name="Gnirke A."/>
            <person name="Stajich J.E."/>
            <person name="Cuomo C.A."/>
        </authorList>
    </citation>
    <scope>NUCLEOTIDE SEQUENCE [LARGE SCALE GENOMIC DNA]</scope>
    <source>
        <strain evidence="2">CBS 291.66</strain>
    </source>
</reference>
<dbReference type="Pfam" id="PF00612">
    <property type="entry name" value="IQ"/>
    <property type="match status" value="1"/>
</dbReference>
<dbReference type="Proteomes" id="UP001234581">
    <property type="component" value="Unassembled WGS sequence"/>
</dbReference>
<keyword evidence="3" id="KW-1185">Reference proteome</keyword>
<feature type="compositionally biased region" description="Low complexity" evidence="1">
    <location>
        <begin position="529"/>
        <end position="544"/>
    </location>
</feature>
<dbReference type="AlphaFoldDB" id="A0AAD7UTX6"/>
<dbReference type="CDD" id="cd23767">
    <property type="entry name" value="IQCD"/>
    <property type="match status" value="1"/>
</dbReference>
<accession>A0AAD7UTX6</accession>
<gene>
    <name evidence="2" type="ORF">O0I10_010827</name>
</gene>
<dbReference type="EMBL" id="JARTCD010000077">
    <property type="protein sequence ID" value="KAJ8653499.1"/>
    <property type="molecule type" value="Genomic_DNA"/>
</dbReference>
<name>A0AAD7UTX6_9FUNG</name>
<protein>
    <submittedName>
        <fullName evidence="2">Uncharacterized protein</fullName>
    </submittedName>
</protein>
<feature type="compositionally biased region" description="Low complexity" evidence="1">
    <location>
        <begin position="551"/>
        <end position="580"/>
    </location>
</feature>
<feature type="compositionally biased region" description="Low complexity" evidence="1">
    <location>
        <begin position="482"/>
        <end position="492"/>
    </location>
</feature>
<sequence length="605" mass="68927">MQSHHDSCDNSSSPVVVAQHLDVEQKNYEFPPRALLLELSAHLDKDSYYEMFDESSFATTTMTGSSVDRLPSYDDIGSDDDEKLDSYIGSIVSSYQQQQQSRSIRRSLVSSYDDDHRERNHLSCFNHDHHHENDNDDPRVQRLIEDDRLSPLLLPARADPRRTCQTSYDKSTPTTTTISHQDLVAPSSFLKYHGNAAASPYQRPHKASRCYASSHEELNLPNVSHKQSRLEDNTPFLDDNGTDFTGDSKVIVNLKLHGGGHPRHMSWCQASDEGYNDDEEEEEEELPMESVSVFLPLSPEELADPEMLRNTAATRIQALWRGYRTRKQLFGNNSSHVSPAQRVVIDLARICMTLHRQQTMRLGERIDMLEQEIAHERAMRIAFENAIEDMALTIDKQQAMVCERMEEMRESYEERLYQEQCARTDLEQSMTHVLDKVQEMQNMQQQRAKQEAEEREALHSKLDNALAEIDQLKQQQQRKKQPTTTLQPSSTPRRVNNDASTTTSSSLEKQQQPPTSRRSIKPSSNKPVRSSTHHAASTTTTTTRHNTKSLNPTTNPPNTITTTTTTTTTAPPNTRRVATTTRRKILSSSSSNKPARPLSRVDTRR</sequence>
<proteinExistence type="predicted"/>
<organism evidence="2 3">
    <name type="scientific">Lichtheimia ornata</name>
    <dbReference type="NCBI Taxonomy" id="688661"/>
    <lineage>
        <taxon>Eukaryota</taxon>
        <taxon>Fungi</taxon>
        <taxon>Fungi incertae sedis</taxon>
        <taxon>Mucoromycota</taxon>
        <taxon>Mucoromycotina</taxon>
        <taxon>Mucoromycetes</taxon>
        <taxon>Mucorales</taxon>
        <taxon>Lichtheimiaceae</taxon>
        <taxon>Lichtheimia</taxon>
    </lineage>
</organism>
<feature type="compositionally biased region" description="Polar residues" evidence="1">
    <location>
        <begin position="493"/>
        <end position="528"/>
    </location>
</feature>
<evidence type="ECO:0000256" key="1">
    <source>
        <dbReference type="SAM" id="MobiDB-lite"/>
    </source>
</evidence>
<evidence type="ECO:0000313" key="3">
    <source>
        <dbReference type="Proteomes" id="UP001234581"/>
    </source>
</evidence>
<comment type="caution">
    <text evidence="2">The sequence shown here is derived from an EMBL/GenBank/DDBJ whole genome shotgun (WGS) entry which is preliminary data.</text>
</comment>
<dbReference type="RefSeq" id="XP_058338413.1">
    <property type="nucleotide sequence ID" value="XM_058490801.1"/>
</dbReference>
<dbReference type="PROSITE" id="PS50096">
    <property type="entry name" value="IQ"/>
    <property type="match status" value="1"/>
</dbReference>
<dbReference type="GeneID" id="83218229"/>
<evidence type="ECO:0000313" key="2">
    <source>
        <dbReference type="EMBL" id="KAJ8653499.1"/>
    </source>
</evidence>
<dbReference type="Gene3D" id="1.20.5.190">
    <property type="match status" value="1"/>
</dbReference>